<dbReference type="GO" id="GO:0046872">
    <property type="term" value="F:metal ion binding"/>
    <property type="evidence" value="ECO:0007669"/>
    <property type="project" value="UniProtKB-KW"/>
</dbReference>
<evidence type="ECO:0000256" key="4">
    <source>
        <dbReference type="ARBA" id="ARBA00023136"/>
    </source>
</evidence>
<dbReference type="Proteomes" id="UP000196342">
    <property type="component" value="Unassembled WGS sequence"/>
</dbReference>
<reference evidence="7 8" key="1">
    <citation type="submission" date="2017-05" db="EMBL/GenBank/DDBJ databases">
        <title>Chromobacterium violaceum GHPS1 isolated from Hydrocarbon polluted soil in French Guiana display an awesome secondary metabolite arsenal and a battery of drug and heavy-metal-resistance and detoxification of xenobiotics proteins.</title>
        <authorList>
            <person name="Belbahri L."/>
        </authorList>
    </citation>
    <scope>NUCLEOTIDE SEQUENCE [LARGE SCALE GENOMIC DNA]</scope>
    <source>
        <strain evidence="7 8">GHPS1</strain>
    </source>
</reference>
<evidence type="ECO:0000256" key="2">
    <source>
        <dbReference type="ARBA" id="ARBA00022519"/>
    </source>
</evidence>
<protein>
    <recommendedName>
        <fullName evidence="6">Calcineurin-like phosphoesterase domain-containing protein</fullName>
    </recommendedName>
</protein>
<keyword evidence="3" id="KW-0479">Metal-binding</keyword>
<dbReference type="InterPro" id="IPR043461">
    <property type="entry name" value="LpxH-like"/>
</dbReference>
<dbReference type="AlphaFoldDB" id="A0A202B7P6"/>
<dbReference type="Pfam" id="PF00149">
    <property type="entry name" value="Metallophos"/>
    <property type="match status" value="1"/>
</dbReference>
<keyword evidence="2" id="KW-0997">Cell inner membrane</keyword>
<organism evidence="7 8">
    <name type="scientific">Chromobacterium violaceum</name>
    <dbReference type="NCBI Taxonomy" id="536"/>
    <lineage>
        <taxon>Bacteria</taxon>
        <taxon>Pseudomonadati</taxon>
        <taxon>Pseudomonadota</taxon>
        <taxon>Betaproteobacteria</taxon>
        <taxon>Neisseriales</taxon>
        <taxon>Chromobacteriaceae</taxon>
        <taxon>Chromobacterium</taxon>
    </lineage>
</organism>
<evidence type="ECO:0000256" key="3">
    <source>
        <dbReference type="ARBA" id="ARBA00022723"/>
    </source>
</evidence>
<dbReference type="GO" id="GO:0016020">
    <property type="term" value="C:membrane"/>
    <property type="evidence" value="ECO:0007669"/>
    <property type="project" value="GOC"/>
</dbReference>
<name>A0A202B7P6_CHRVL</name>
<dbReference type="RefSeq" id="WP_087698074.1">
    <property type="nucleotide sequence ID" value="NZ_NHOO01000010.1"/>
</dbReference>
<dbReference type="InterPro" id="IPR004843">
    <property type="entry name" value="Calcineurin-like_PHP"/>
</dbReference>
<gene>
    <name evidence="7" type="ORF">CBW21_13080</name>
</gene>
<accession>A0A202B7P6</accession>
<sequence>MVSDLDFDEVHGISDLHIGGQPGFQIFGSTEELVWLLDTLSQKPAEQRVALVINGDFIDFLAEPGARHFNPDKAIGDLERIKGDGTFAAIFPAIQRFVSTANRILIINLGNHDIELSLPWVQRHLLEMLSAGDDSRRGRIRLVVDGTGVSCRVGKANVLFVHGNEVDDWNRANYEQLRMAARTGQWGGRIDPIEPNAGSKMVIEVMNDIKRQYPFVDLLKPETEAAIPILLTLSPEAYGKLQPVLSVLGRVGLDKFKSHIGWLGKDEALPISDALVNSTRPLPSSRQLLDGVEYMARQQADPMALLPGAASQQLGVMDAIRGLIQGKSTEEALRRGLDGLDKDQSFNPNAVDDTFTALDEQVDPSIDFLVAGHTHLERSLSRRKGQGSYFNSGTWARLIQISPQTRQDPQAFNTLINRLIKSRSMGELDQADGLVIRRCSVVSIWKDGDRTLGELRRVALAAGRKTLIPVPNTLRSKEA</sequence>
<dbReference type="PANTHER" id="PTHR34990">
    <property type="entry name" value="UDP-2,3-DIACYLGLUCOSAMINE HYDROLASE-RELATED"/>
    <property type="match status" value="1"/>
</dbReference>
<proteinExistence type="predicted"/>
<evidence type="ECO:0000256" key="1">
    <source>
        <dbReference type="ARBA" id="ARBA00022475"/>
    </source>
</evidence>
<evidence type="ECO:0000256" key="5">
    <source>
        <dbReference type="ARBA" id="ARBA00023211"/>
    </source>
</evidence>
<dbReference type="EMBL" id="NHOO01000010">
    <property type="protein sequence ID" value="OVE47596.1"/>
    <property type="molecule type" value="Genomic_DNA"/>
</dbReference>
<feature type="domain" description="Calcineurin-like phosphoesterase" evidence="6">
    <location>
        <begin position="13"/>
        <end position="176"/>
    </location>
</feature>
<dbReference type="InterPro" id="IPR029052">
    <property type="entry name" value="Metallo-depent_PP-like"/>
</dbReference>
<dbReference type="GO" id="GO:0009245">
    <property type="term" value="P:lipid A biosynthetic process"/>
    <property type="evidence" value="ECO:0007669"/>
    <property type="project" value="TreeGrafter"/>
</dbReference>
<keyword evidence="4" id="KW-0472">Membrane</keyword>
<comment type="caution">
    <text evidence="7">The sequence shown here is derived from an EMBL/GenBank/DDBJ whole genome shotgun (WGS) entry which is preliminary data.</text>
</comment>
<keyword evidence="8" id="KW-1185">Reference proteome</keyword>
<evidence type="ECO:0000313" key="8">
    <source>
        <dbReference type="Proteomes" id="UP000196342"/>
    </source>
</evidence>
<keyword evidence="5" id="KW-0464">Manganese</keyword>
<dbReference type="GO" id="GO:0008758">
    <property type="term" value="F:UDP-2,3-diacylglucosamine hydrolase activity"/>
    <property type="evidence" value="ECO:0007669"/>
    <property type="project" value="TreeGrafter"/>
</dbReference>
<dbReference type="SUPFAM" id="SSF56300">
    <property type="entry name" value="Metallo-dependent phosphatases"/>
    <property type="match status" value="1"/>
</dbReference>
<evidence type="ECO:0000313" key="7">
    <source>
        <dbReference type="EMBL" id="OVE47596.1"/>
    </source>
</evidence>
<dbReference type="PANTHER" id="PTHR34990:SF2">
    <property type="entry name" value="BLL8164 PROTEIN"/>
    <property type="match status" value="1"/>
</dbReference>
<keyword evidence="1" id="KW-1003">Cell membrane</keyword>
<evidence type="ECO:0000259" key="6">
    <source>
        <dbReference type="Pfam" id="PF00149"/>
    </source>
</evidence>